<dbReference type="PROSITE" id="PS51257">
    <property type="entry name" value="PROKAR_LIPOPROTEIN"/>
    <property type="match status" value="1"/>
</dbReference>
<sequence>MKKPICLCAMTMALSLAACVNVGNQTPSNAADMDKRQRSELTRLPAPADLDFAKQSGSVQQFELEGQTVRYRAFENIVYVLNPVDTRYQFMNIYIPEAYFQDESIDGFTAETAPIFLANQVGGYMPAIAGRPELDKRSGSPNAMMVALSKGYVVASAGARGRTESTGRAPAAIVDLKAAVRYLKANDKQMAGDANKIISNGTSAGGALSALLGTSGNAPEFEPYLQQLGAATADDTIFAVSAYCPIANLEHADMAYEWQFNGVNDYQKISIENVDYRIERKLINGVQTSEQIKLSDELKQAFIPYINSLNLYNKQGVKLTLDADGNGSFKRHIEGLLMQSAQEAINRGEDLSDQTWLTITNGRVVAADFAAYAKFVGRQKTTPAFDGIDLSTAENNLFGDQQVAKKHFTDFSMANSTVLGASKADSRTVYMMNPMNFQSKTKYYRIRHGENDRDTALAISALMALKLDKEDKVVDFALPWGRGHSGDYDLQELFDWVKSISAP</sequence>
<accession>A0A3S4RLG9</accession>
<feature type="domain" description="BD-FAE-like" evidence="2">
    <location>
        <begin position="143"/>
        <end position="254"/>
    </location>
</feature>
<proteinExistence type="predicted"/>
<evidence type="ECO:0000259" key="2">
    <source>
        <dbReference type="Pfam" id="PF20434"/>
    </source>
</evidence>
<dbReference type="OrthoDB" id="923957at2"/>
<dbReference type="InterPro" id="IPR049492">
    <property type="entry name" value="BD-FAE-like_dom"/>
</dbReference>
<dbReference type="SUPFAM" id="SSF53474">
    <property type="entry name" value="alpha/beta-Hydrolases"/>
    <property type="match status" value="1"/>
</dbReference>
<feature type="signal peptide" evidence="1">
    <location>
        <begin position="1"/>
        <end position="30"/>
    </location>
</feature>
<protein>
    <recommendedName>
        <fullName evidence="2">BD-FAE-like domain-containing protein</fullName>
    </recommendedName>
</protein>
<dbReference type="InterPro" id="IPR029058">
    <property type="entry name" value="AB_hydrolase_fold"/>
</dbReference>
<dbReference type="KEGG" id="mcun:NCTC10297_01412"/>
<gene>
    <name evidence="3" type="ORF">NCTC10297_01412</name>
</gene>
<name>A0A3S4RLG9_9GAMM</name>
<feature type="chain" id="PRO_5018589696" description="BD-FAE-like domain-containing protein" evidence="1">
    <location>
        <begin position="31"/>
        <end position="503"/>
    </location>
</feature>
<evidence type="ECO:0000313" key="3">
    <source>
        <dbReference type="EMBL" id="VEG13447.1"/>
    </source>
</evidence>
<dbReference type="Gene3D" id="3.40.50.1820">
    <property type="entry name" value="alpha/beta hydrolase"/>
    <property type="match status" value="1"/>
</dbReference>
<dbReference type="RefSeq" id="WP_126331033.1">
    <property type="nucleotide sequence ID" value="NZ_LR134343.1"/>
</dbReference>
<evidence type="ECO:0000313" key="4">
    <source>
        <dbReference type="Proteomes" id="UP000274100"/>
    </source>
</evidence>
<reference evidence="3 4" key="1">
    <citation type="submission" date="2018-12" db="EMBL/GenBank/DDBJ databases">
        <authorList>
            <consortium name="Pathogen Informatics"/>
        </authorList>
    </citation>
    <scope>NUCLEOTIDE SEQUENCE [LARGE SCALE GENOMIC DNA]</scope>
    <source>
        <strain evidence="3 4">NCTC10297</strain>
    </source>
</reference>
<keyword evidence="1" id="KW-0732">Signal</keyword>
<evidence type="ECO:0000256" key="1">
    <source>
        <dbReference type="SAM" id="SignalP"/>
    </source>
</evidence>
<dbReference type="AlphaFoldDB" id="A0A3S4RLG9"/>
<dbReference type="NCBIfam" id="NF041556">
    <property type="entry name" value="tannase_B"/>
    <property type="match status" value="1"/>
</dbReference>
<dbReference type="Pfam" id="PF20434">
    <property type="entry name" value="BD-FAE"/>
    <property type="match status" value="1"/>
</dbReference>
<dbReference type="InterPro" id="IPR048124">
    <property type="entry name" value="Tannase_B"/>
</dbReference>
<dbReference type="Proteomes" id="UP000274100">
    <property type="component" value="Chromosome"/>
</dbReference>
<organism evidence="3 4">
    <name type="scientific">Moraxella cuniculi</name>
    <dbReference type="NCBI Taxonomy" id="34061"/>
    <lineage>
        <taxon>Bacteria</taxon>
        <taxon>Pseudomonadati</taxon>
        <taxon>Pseudomonadota</taxon>
        <taxon>Gammaproteobacteria</taxon>
        <taxon>Moraxellales</taxon>
        <taxon>Moraxellaceae</taxon>
        <taxon>Moraxella</taxon>
    </lineage>
</organism>
<dbReference type="EMBL" id="LR134343">
    <property type="protein sequence ID" value="VEG13447.1"/>
    <property type="molecule type" value="Genomic_DNA"/>
</dbReference>